<dbReference type="InterPro" id="IPR000960">
    <property type="entry name" value="Flavin_mOase"/>
</dbReference>
<comment type="similarity">
    <text evidence="2">Belongs to the FMO family.</text>
</comment>
<evidence type="ECO:0000256" key="2">
    <source>
        <dbReference type="ARBA" id="ARBA00009183"/>
    </source>
</evidence>
<dbReference type="PRINTS" id="PR00370">
    <property type="entry name" value="FMOXYGENASE"/>
</dbReference>
<dbReference type="eggNOG" id="KOG1399">
    <property type="taxonomic scope" value="Eukaryota"/>
</dbReference>
<evidence type="ECO:0000256" key="7">
    <source>
        <dbReference type="ARBA" id="ARBA00023033"/>
    </source>
</evidence>
<keyword evidence="3" id="KW-0285">Flavoprotein</keyword>
<dbReference type="Proteomes" id="UP000011087">
    <property type="component" value="Unassembled WGS sequence"/>
</dbReference>
<reference evidence="8 10" key="1">
    <citation type="journal article" date="2012" name="Nature">
        <title>Algal genomes reveal evolutionary mosaicism and the fate of nucleomorphs.</title>
        <authorList>
            <consortium name="DOE Joint Genome Institute"/>
            <person name="Curtis B.A."/>
            <person name="Tanifuji G."/>
            <person name="Burki F."/>
            <person name="Gruber A."/>
            <person name="Irimia M."/>
            <person name="Maruyama S."/>
            <person name="Arias M.C."/>
            <person name="Ball S.G."/>
            <person name="Gile G.H."/>
            <person name="Hirakawa Y."/>
            <person name="Hopkins J.F."/>
            <person name="Kuo A."/>
            <person name="Rensing S.A."/>
            <person name="Schmutz J."/>
            <person name="Symeonidi A."/>
            <person name="Elias M."/>
            <person name="Eveleigh R.J."/>
            <person name="Herman E.K."/>
            <person name="Klute M.J."/>
            <person name="Nakayama T."/>
            <person name="Obornik M."/>
            <person name="Reyes-Prieto A."/>
            <person name="Armbrust E.V."/>
            <person name="Aves S.J."/>
            <person name="Beiko R.G."/>
            <person name="Coutinho P."/>
            <person name="Dacks J.B."/>
            <person name="Durnford D.G."/>
            <person name="Fast N.M."/>
            <person name="Green B.R."/>
            <person name="Grisdale C.J."/>
            <person name="Hempel F."/>
            <person name="Henrissat B."/>
            <person name="Hoppner M.P."/>
            <person name="Ishida K."/>
            <person name="Kim E."/>
            <person name="Koreny L."/>
            <person name="Kroth P.G."/>
            <person name="Liu Y."/>
            <person name="Malik S.B."/>
            <person name="Maier U.G."/>
            <person name="McRose D."/>
            <person name="Mock T."/>
            <person name="Neilson J.A."/>
            <person name="Onodera N.T."/>
            <person name="Poole A.M."/>
            <person name="Pritham E.J."/>
            <person name="Richards T.A."/>
            <person name="Rocap G."/>
            <person name="Roy S.W."/>
            <person name="Sarai C."/>
            <person name="Schaack S."/>
            <person name="Shirato S."/>
            <person name="Slamovits C.H."/>
            <person name="Spencer D.F."/>
            <person name="Suzuki S."/>
            <person name="Worden A.Z."/>
            <person name="Zauner S."/>
            <person name="Barry K."/>
            <person name="Bell C."/>
            <person name="Bharti A.K."/>
            <person name="Crow J.A."/>
            <person name="Grimwood J."/>
            <person name="Kramer R."/>
            <person name="Lindquist E."/>
            <person name="Lucas S."/>
            <person name="Salamov A."/>
            <person name="McFadden G.I."/>
            <person name="Lane C.E."/>
            <person name="Keeling P.J."/>
            <person name="Gray M.W."/>
            <person name="Grigoriev I.V."/>
            <person name="Archibald J.M."/>
        </authorList>
    </citation>
    <scope>NUCLEOTIDE SEQUENCE</scope>
    <source>
        <strain evidence="8 10">CCMP2712</strain>
    </source>
</reference>
<dbReference type="PANTHER" id="PTHR23023">
    <property type="entry name" value="DIMETHYLANILINE MONOOXYGENASE"/>
    <property type="match status" value="1"/>
</dbReference>
<dbReference type="InterPro" id="IPR020946">
    <property type="entry name" value="Flavin_mOase-like"/>
</dbReference>
<keyword evidence="5" id="KW-0521">NADP</keyword>
<evidence type="ECO:0000256" key="6">
    <source>
        <dbReference type="ARBA" id="ARBA00023002"/>
    </source>
</evidence>
<evidence type="ECO:0000313" key="8">
    <source>
        <dbReference type="EMBL" id="EKX47053.1"/>
    </source>
</evidence>
<dbReference type="EMBL" id="JH992991">
    <property type="protein sequence ID" value="EKX47053.1"/>
    <property type="molecule type" value="Genomic_DNA"/>
</dbReference>
<dbReference type="HOGENOM" id="CLU_006909_3_0_1"/>
<dbReference type="GO" id="GO:0004499">
    <property type="term" value="F:N,N-dimethylaniline monooxygenase activity"/>
    <property type="evidence" value="ECO:0007669"/>
    <property type="project" value="InterPro"/>
</dbReference>
<reference evidence="9" key="3">
    <citation type="submission" date="2015-06" db="UniProtKB">
        <authorList>
            <consortium name="EnsemblProtists"/>
        </authorList>
    </citation>
    <scope>IDENTIFICATION</scope>
</reference>
<accession>L1JET3</accession>
<keyword evidence="7" id="KW-0503">Monooxygenase</keyword>
<evidence type="ECO:0000313" key="9">
    <source>
        <dbReference type="EnsemblProtists" id="EKX47053"/>
    </source>
</evidence>
<dbReference type="InterPro" id="IPR050346">
    <property type="entry name" value="FMO-like"/>
</dbReference>
<keyword evidence="4" id="KW-0274">FAD</keyword>
<evidence type="ECO:0000256" key="4">
    <source>
        <dbReference type="ARBA" id="ARBA00022827"/>
    </source>
</evidence>
<comment type="cofactor">
    <cofactor evidence="1">
        <name>FAD</name>
        <dbReference type="ChEBI" id="CHEBI:57692"/>
    </cofactor>
</comment>
<name>L1JET3_GUITC</name>
<dbReference type="GO" id="GO:0050661">
    <property type="term" value="F:NADP binding"/>
    <property type="evidence" value="ECO:0007669"/>
    <property type="project" value="InterPro"/>
</dbReference>
<dbReference type="KEGG" id="gtt:GUITHDRAFT_162753"/>
<dbReference type="RefSeq" id="XP_005834033.1">
    <property type="nucleotide sequence ID" value="XM_005833976.1"/>
</dbReference>
<proteinExistence type="inferred from homology"/>
<dbReference type="Gene3D" id="3.50.50.60">
    <property type="entry name" value="FAD/NAD(P)-binding domain"/>
    <property type="match status" value="2"/>
</dbReference>
<dbReference type="Pfam" id="PF00743">
    <property type="entry name" value="FMO-like"/>
    <property type="match status" value="3"/>
</dbReference>
<evidence type="ECO:0000313" key="10">
    <source>
        <dbReference type="Proteomes" id="UP000011087"/>
    </source>
</evidence>
<evidence type="ECO:0000256" key="1">
    <source>
        <dbReference type="ARBA" id="ARBA00001974"/>
    </source>
</evidence>
<keyword evidence="10" id="KW-1185">Reference proteome</keyword>
<dbReference type="EnsemblProtists" id="EKX47053">
    <property type="protein sequence ID" value="EKX47053"/>
    <property type="gene ID" value="GUITHDRAFT_162753"/>
</dbReference>
<keyword evidence="6" id="KW-0560">Oxidoreductase</keyword>
<dbReference type="GO" id="GO:0050660">
    <property type="term" value="F:flavin adenine dinucleotide binding"/>
    <property type="evidence" value="ECO:0007669"/>
    <property type="project" value="InterPro"/>
</dbReference>
<dbReference type="OrthoDB" id="66881at2759"/>
<evidence type="ECO:0000256" key="5">
    <source>
        <dbReference type="ARBA" id="ARBA00022857"/>
    </source>
</evidence>
<dbReference type="GeneID" id="17303800"/>
<reference evidence="10" key="2">
    <citation type="submission" date="2012-11" db="EMBL/GenBank/DDBJ databases">
        <authorList>
            <person name="Kuo A."/>
            <person name="Curtis B.A."/>
            <person name="Tanifuji G."/>
            <person name="Burki F."/>
            <person name="Gruber A."/>
            <person name="Irimia M."/>
            <person name="Maruyama S."/>
            <person name="Arias M.C."/>
            <person name="Ball S.G."/>
            <person name="Gile G.H."/>
            <person name="Hirakawa Y."/>
            <person name="Hopkins J.F."/>
            <person name="Rensing S.A."/>
            <person name="Schmutz J."/>
            <person name="Symeonidi A."/>
            <person name="Elias M."/>
            <person name="Eveleigh R.J."/>
            <person name="Herman E.K."/>
            <person name="Klute M.J."/>
            <person name="Nakayama T."/>
            <person name="Obornik M."/>
            <person name="Reyes-Prieto A."/>
            <person name="Armbrust E.V."/>
            <person name="Aves S.J."/>
            <person name="Beiko R.G."/>
            <person name="Coutinho P."/>
            <person name="Dacks J.B."/>
            <person name="Durnford D.G."/>
            <person name="Fast N.M."/>
            <person name="Green B.R."/>
            <person name="Grisdale C."/>
            <person name="Hempe F."/>
            <person name="Henrissat B."/>
            <person name="Hoppner M.P."/>
            <person name="Ishida K.-I."/>
            <person name="Kim E."/>
            <person name="Koreny L."/>
            <person name="Kroth P.G."/>
            <person name="Liu Y."/>
            <person name="Malik S.-B."/>
            <person name="Maier U.G."/>
            <person name="McRose D."/>
            <person name="Mock T."/>
            <person name="Neilson J.A."/>
            <person name="Onodera N.T."/>
            <person name="Poole A.M."/>
            <person name="Pritham E.J."/>
            <person name="Richards T.A."/>
            <person name="Rocap G."/>
            <person name="Roy S.W."/>
            <person name="Sarai C."/>
            <person name="Schaack S."/>
            <person name="Shirato S."/>
            <person name="Slamovits C.H."/>
            <person name="Spencer D.F."/>
            <person name="Suzuki S."/>
            <person name="Worden A.Z."/>
            <person name="Zauner S."/>
            <person name="Barry K."/>
            <person name="Bell C."/>
            <person name="Bharti A.K."/>
            <person name="Crow J.A."/>
            <person name="Grimwood J."/>
            <person name="Kramer R."/>
            <person name="Lindquist E."/>
            <person name="Lucas S."/>
            <person name="Salamov A."/>
            <person name="McFadden G.I."/>
            <person name="Lane C.E."/>
            <person name="Keeling P.J."/>
            <person name="Gray M.W."/>
            <person name="Grigoriev I.V."/>
            <person name="Archibald J.M."/>
        </authorList>
    </citation>
    <scope>NUCLEOTIDE SEQUENCE</scope>
    <source>
        <strain evidence="10">CCMP2712</strain>
    </source>
</reference>
<dbReference type="PaxDb" id="55529-EKX47053"/>
<gene>
    <name evidence="8" type="ORF">GUITHDRAFT_162753</name>
</gene>
<dbReference type="STRING" id="905079.L1JET3"/>
<dbReference type="OMA" id="VMIKEVN"/>
<sequence>MQLMSSVRTVRPRRSNATAARLISFVLCVECWLVKHDCALAVAEHERPTVRAHRQEHAHSHLGFLSANVNLARRKTFSACPAAPMTCSQGQRRRLMRMNGEAENDGVCNPRSKKVAIIGAGAAGLAAAKQMRLAGHEVTVFEQTGEVGGVWQYSNQTEGDPLGQVGVEERVHSSMYENLRTNLPREVMSFSDFDFDTSFGDPRRFPHHSAVFNYLVAYSEVNGLREHIAFRRRVLSIEPCASQQEGRGFQGHSCEPFLPELEGSEIFSGVVIHSHNYRSPQQFSGRNVLVVGASASGEDISREVGAVANQVFLSARSWQNPEWGHPNAPPFGEKRNIHRRPTIARFLGHDSVQFDDGRVAEKLDAVIYCTGYRYHFPFLQTSGVVDVEDNAIFPLYKHMLPPSMPSIAFIGIPAKIVPFPQFEIQARYAAKVWAGEIQLPSEQKMLEEVTAEWERKKELGVPLKYFHVQGGDQFEYNDELLSLCNADPLPEWRMYMFSQCGQNKRKFPESYRDTPLPTIEDYEQMLARARLAAAR</sequence>
<dbReference type="FunFam" id="3.50.50.60:FF:000138">
    <property type="entry name" value="Flavin-containing monooxygenase"/>
    <property type="match status" value="1"/>
</dbReference>
<evidence type="ECO:0008006" key="11">
    <source>
        <dbReference type="Google" id="ProtNLM"/>
    </source>
</evidence>
<evidence type="ECO:0000256" key="3">
    <source>
        <dbReference type="ARBA" id="ARBA00022630"/>
    </source>
</evidence>
<organism evidence="8">
    <name type="scientific">Guillardia theta (strain CCMP2712)</name>
    <name type="common">Cryptophyte</name>
    <dbReference type="NCBI Taxonomy" id="905079"/>
    <lineage>
        <taxon>Eukaryota</taxon>
        <taxon>Cryptophyceae</taxon>
        <taxon>Pyrenomonadales</taxon>
        <taxon>Geminigeraceae</taxon>
        <taxon>Guillardia</taxon>
    </lineage>
</organism>
<protein>
    <recommendedName>
        <fullName evidence="11">Flavin-containing monooxygenase</fullName>
    </recommendedName>
</protein>
<dbReference type="AlphaFoldDB" id="L1JET3"/>
<dbReference type="InterPro" id="IPR036188">
    <property type="entry name" value="FAD/NAD-bd_sf"/>
</dbReference>
<dbReference type="SUPFAM" id="SSF51905">
    <property type="entry name" value="FAD/NAD(P)-binding domain"/>
    <property type="match status" value="2"/>
</dbReference>